<feature type="domain" description="Peptidase M24" evidence="4">
    <location>
        <begin position="151"/>
        <end position="352"/>
    </location>
</feature>
<keyword evidence="7" id="KW-1185">Reference proteome</keyword>
<evidence type="ECO:0000256" key="2">
    <source>
        <dbReference type="ARBA" id="ARBA00008766"/>
    </source>
</evidence>
<dbReference type="GO" id="GO:0102009">
    <property type="term" value="F:proline dipeptidase activity"/>
    <property type="evidence" value="ECO:0007669"/>
    <property type="project" value="UniProtKB-EC"/>
</dbReference>
<dbReference type="Pfam" id="PF01321">
    <property type="entry name" value="Creatinase_N"/>
    <property type="match status" value="1"/>
</dbReference>
<evidence type="ECO:0000256" key="1">
    <source>
        <dbReference type="ARBA" id="ARBA00001936"/>
    </source>
</evidence>
<protein>
    <submittedName>
        <fullName evidence="6">Xaa-Pro dipeptidase</fullName>
        <ecNumber evidence="6">3.4.13.9</ecNumber>
    </submittedName>
</protein>
<dbReference type="PANTHER" id="PTHR46112">
    <property type="entry name" value="AMINOPEPTIDASE"/>
    <property type="match status" value="1"/>
</dbReference>
<keyword evidence="6" id="KW-0645">Protease</keyword>
<comment type="cofactor">
    <cofactor evidence="1">
        <name>Mn(2+)</name>
        <dbReference type="ChEBI" id="CHEBI:29035"/>
    </cofactor>
</comment>
<dbReference type="InterPro" id="IPR000994">
    <property type="entry name" value="Pept_M24"/>
</dbReference>
<dbReference type="CDD" id="cd01092">
    <property type="entry name" value="APP-like"/>
    <property type="match status" value="1"/>
</dbReference>
<sequence length="371" mass="41688">MNVNQSNRDKLIQHMKAFDTELTNDVLLITHPKHVYYFTGFYTNPHERFMGLFWHKEQGWTLILPKLDAQAASSKVDEHVSLISYSDEQDPKAKVHEWLQKLQIDNYWFEDNFLTFDRVLWLQEARPEASCKSLASFVNAIKAIKTSAEIELLQEAANKTDSVLKQALQQFKLGMTESDVVAEIEFQAKKHGAEQMSFGTSVLGGYKSALPHGKAGAEKLTQGFMLIDFGIALAGYTSDMTRTFHIGPWQEEALNIYETVLRAEKAAIAQAKVGMTFEELDSIARTIISEADFGEYFVHRLGHGLGTDVHEYPSISKGNTDKIQEGMVFTIEPGIYVPEFGGVRIEDAVYMTSEGAVALTSFPKESKDVLL</sequence>
<feature type="domain" description="Creatinase N-terminal" evidence="5">
    <location>
        <begin position="21"/>
        <end position="141"/>
    </location>
</feature>
<evidence type="ECO:0000259" key="4">
    <source>
        <dbReference type="Pfam" id="PF00557"/>
    </source>
</evidence>
<dbReference type="SUPFAM" id="SSF55920">
    <property type="entry name" value="Creatinase/aminopeptidase"/>
    <property type="match status" value="1"/>
</dbReference>
<dbReference type="Pfam" id="PF00557">
    <property type="entry name" value="Peptidase_M24"/>
    <property type="match status" value="1"/>
</dbReference>
<dbReference type="EC" id="3.4.13.9" evidence="6"/>
<dbReference type="EMBL" id="JAUSTY010000024">
    <property type="protein sequence ID" value="MDQ0168114.1"/>
    <property type="molecule type" value="Genomic_DNA"/>
</dbReference>
<dbReference type="InterPro" id="IPR050659">
    <property type="entry name" value="Peptidase_M24B"/>
</dbReference>
<comment type="similarity">
    <text evidence="2">Belongs to the peptidase M24B family.</text>
</comment>
<proteinExistence type="inferred from homology"/>
<dbReference type="Gene3D" id="3.40.350.10">
    <property type="entry name" value="Creatinase/prolidase N-terminal domain"/>
    <property type="match status" value="1"/>
</dbReference>
<evidence type="ECO:0000256" key="3">
    <source>
        <dbReference type="ARBA" id="ARBA00023211"/>
    </source>
</evidence>
<dbReference type="PANTHER" id="PTHR46112:SF10">
    <property type="entry name" value="DIPEPTIDASE YKVY-RELATED"/>
    <property type="match status" value="1"/>
</dbReference>
<dbReference type="Gene3D" id="3.90.230.10">
    <property type="entry name" value="Creatinase/methionine aminopeptidase superfamily"/>
    <property type="match status" value="1"/>
</dbReference>
<keyword evidence="6" id="KW-0224">Dipeptidase</keyword>
<dbReference type="RefSeq" id="WP_307397609.1">
    <property type="nucleotide sequence ID" value="NZ_BAAADK010000047.1"/>
</dbReference>
<dbReference type="InterPro" id="IPR036005">
    <property type="entry name" value="Creatinase/aminopeptidase-like"/>
</dbReference>
<keyword evidence="6" id="KW-0378">Hydrolase</keyword>
<dbReference type="SUPFAM" id="SSF53092">
    <property type="entry name" value="Creatinase/prolidase N-terminal domain"/>
    <property type="match status" value="1"/>
</dbReference>
<organism evidence="6 7">
    <name type="scientific">Caldalkalibacillus horti</name>
    <dbReference type="NCBI Taxonomy" id="77523"/>
    <lineage>
        <taxon>Bacteria</taxon>
        <taxon>Bacillati</taxon>
        <taxon>Bacillota</taxon>
        <taxon>Bacilli</taxon>
        <taxon>Bacillales</taxon>
        <taxon>Bacillaceae</taxon>
        <taxon>Caldalkalibacillus</taxon>
    </lineage>
</organism>
<dbReference type="Proteomes" id="UP001235840">
    <property type="component" value="Unassembled WGS sequence"/>
</dbReference>
<evidence type="ECO:0000259" key="5">
    <source>
        <dbReference type="Pfam" id="PF01321"/>
    </source>
</evidence>
<keyword evidence="3" id="KW-0464">Manganese</keyword>
<name>A0ABT9W4D9_9BACI</name>
<comment type="caution">
    <text evidence="6">The sequence shown here is derived from an EMBL/GenBank/DDBJ whole genome shotgun (WGS) entry which is preliminary data.</text>
</comment>
<reference evidence="6 7" key="1">
    <citation type="submission" date="2023-07" db="EMBL/GenBank/DDBJ databases">
        <title>Genomic Encyclopedia of Type Strains, Phase IV (KMG-IV): sequencing the most valuable type-strain genomes for metagenomic binning, comparative biology and taxonomic classification.</title>
        <authorList>
            <person name="Goeker M."/>
        </authorList>
    </citation>
    <scope>NUCLEOTIDE SEQUENCE [LARGE SCALE GENOMIC DNA]</scope>
    <source>
        <strain evidence="6 7">DSM 12751</strain>
    </source>
</reference>
<dbReference type="InterPro" id="IPR029149">
    <property type="entry name" value="Creatin/AminoP/Spt16_N"/>
</dbReference>
<evidence type="ECO:0000313" key="6">
    <source>
        <dbReference type="EMBL" id="MDQ0168114.1"/>
    </source>
</evidence>
<dbReference type="InterPro" id="IPR000587">
    <property type="entry name" value="Creatinase_N"/>
</dbReference>
<accession>A0ABT9W4D9</accession>
<evidence type="ECO:0000313" key="7">
    <source>
        <dbReference type="Proteomes" id="UP001235840"/>
    </source>
</evidence>
<gene>
    <name evidence="6" type="ORF">J2S11_004066</name>
</gene>